<dbReference type="RefSeq" id="WP_152098146.1">
    <property type="nucleotide sequence ID" value="NZ_AP021861.1"/>
</dbReference>
<dbReference type="EMBL" id="AP021861">
    <property type="protein sequence ID" value="BBO32128.1"/>
    <property type="molecule type" value="Genomic_DNA"/>
</dbReference>
<evidence type="ECO:0000313" key="1">
    <source>
        <dbReference type="EMBL" id="BBO32128.1"/>
    </source>
</evidence>
<sequence>MAHNSLPTQCSHCNGTALYTTKIGANGGYGPFLLPKLGQLFSYAKFDAVLCADCGHYQLFADSETRERVTDTSIWTRLGRA</sequence>
<evidence type="ECO:0000313" key="2">
    <source>
        <dbReference type="Proteomes" id="UP000326837"/>
    </source>
</evidence>
<keyword evidence="2" id="KW-1185">Reference proteome</keyword>
<dbReference type="AlphaFoldDB" id="A0A5K7X6G8"/>
<gene>
    <name evidence="1" type="ORF">PLANPX_1740</name>
</gene>
<dbReference type="Proteomes" id="UP000326837">
    <property type="component" value="Chromosome"/>
</dbReference>
<organism evidence="1 2">
    <name type="scientific">Lacipirellula parvula</name>
    <dbReference type="NCBI Taxonomy" id="2650471"/>
    <lineage>
        <taxon>Bacteria</taxon>
        <taxon>Pseudomonadati</taxon>
        <taxon>Planctomycetota</taxon>
        <taxon>Planctomycetia</taxon>
        <taxon>Pirellulales</taxon>
        <taxon>Lacipirellulaceae</taxon>
        <taxon>Lacipirellula</taxon>
    </lineage>
</organism>
<protein>
    <submittedName>
        <fullName evidence="1">Uncharacterized protein</fullName>
    </submittedName>
</protein>
<dbReference type="KEGG" id="lpav:PLANPX_1740"/>
<accession>A0A5K7X6G8</accession>
<reference evidence="2" key="1">
    <citation type="submission" date="2019-10" db="EMBL/GenBank/DDBJ databases">
        <title>Lacipirellula parvula gen. nov., sp. nov., representing a lineage of planctomycetes widespread in freshwater anoxic habitats, and description of the family Lacipirellulaceae.</title>
        <authorList>
            <person name="Dedysh S.N."/>
            <person name="Kulichevskaya I.S."/>
            <person name="Beletsky A.V."/>
            <person name="Rakitin A.L."/>
            <person name="Mardanov A.V."/>
            <person name="Ivanova A.A."/>
            <person name="Saltykova V.X."/>
            <person name="Rijpstra W.I.C."/>
            <person name="Sinninghe Damste J.S."/>
            <person name="Ravin N.V."/>
        </authorList>
    </citation>
    <scope>NUCLEOTIDE SEQUENCE [LARGE SCALE GENOMIC DNA]</scope>
    <source>
        <strain evidence="2">PX69</strain>
    </source>
</reference>
<name>A0A5K7X6G8_9BACT</name>
<proteinExistence type="predicted"/>